<proteinExistence type="predicted"/>
<organism evidence="1 2">
    <name type="scientific">Mesorhizobium neociceri</name>
    <dbReference type="NCBI Taxonomy" id="1307853"/>
    <lineage>
        <taxon>Bacteria</taxon>
        <taxon>Pseudomonadati</taxon>
        <taxon>Pseudomonadota</taxon>
        <taxon>Alphaproteobacteria</taxon>
        <taxon>Hyphomicrobiales</taxon>
        <taxon>Phyllobacteriaceae</taxon>
        <taxon>Mesorhizobium</taxon>
    </lineage>
</organism>
<dbReference type="EMBL" id="JACDTY010000007">
    <property type="protein sequence ID" value="MBA1141755.1"/>
    <property type="molecule type" value="Genomic_DNA"/>
</dbReference>
<accession>A0A838B5T4</accession>
<reference evidence="1 2" key="1">
    <citation type="submission" date="2020-07" db="EMBL/GenBank/DDBJ databases">
        <title>Definition of the novel symbiovar canariense within Mesorhizobium novociceri, a new species of genus Mesorhizobium nodulating Cicer canariense in the Caldera de Taburiente National Park (La Palma, Canary Islands).</title>
        <authorList>
            <person name="Leon-Barrios M."/>
            <person name="Perez-Yepez J."/>
            <person name="Flores-Felix J.D."/>
            <person name="Ramirez-Baena M.H."/>
            <person name="Pulido-Suarez L."/>
            <person name="Igual J.M."/>
            <person name="Velazquez E."/>
            <person name="Peix A."/>
        </authorList>
    </citation>
    <scope>NUCLEOTIDE SEQUENCE [LARGE SCALE GENOMIC DNA]</scope>
    <source>
        <strain evidence="1 2">CCANP35</strain>
    </source>
</reference>
<dbReference type="RefSeq" id="WP_181058634.1">
    <property type="nucleotide sequence ID" value="NZ_JACDTY010000007.1"/>
</dbReference>
<evidence type="ECO:0000313" key="2">
    <source>
        <dbReference type="Proteomes" id="UP000558284"/>
    </source>
</evidence>
<protein>
    <submittedName>
        <fullName evidence="1">Uncharacterized protein</fullName>
    </submittedName>
</protein>
<dbReference type="Proteomes" id="UP000558284">
    <property type="component" value="Unassembled WGS sequence"/>
</dbReference>
<name>A0A838B5T4_9HYPH</name>
<gene>
    <name evidence="1" type="ORF">H0241_16015</name>
</gene>
<evidence type="ECO:0000313" key="1">
    <source>
        <dbReference type="EMBL" id="MBA1141755.1"/>
    </source>
</evidence>
<keyword evidence="2" id="KW-1185">Reference proteome</keyword>
<comment type="caution">
    <text evidence="1">The sequence shown here is derived from an EMBL/GenBank/DDBJ whole genome shotgun (WGS) entry which is preliminary data.</text>
</comment>
<dbReference type="Pfam" id="PF18906">
    <property type="entry name" value="Phage_tube_2"/>
    <property type="match status" value="1"/>
</dbReference>
<sequence length="489" mass="51504">MSDSNRLRLSHVREVTLGTTPVTPRMRKARLKGETLRFAPVFVSSEEIRDDRMNSDPIKVNEMNDGPINGELSWPPHGSPFSDWLESLFANTWVNTPYRDNDGVADSVITAMTGTTDVVTCLTGAAFVAGQIAQFSGFATGANNGIFKCTTGHATSPVFLGAGFVTEAAPAAAARIKVVGFQGASGDLVAVADGITSTLLDFTTLGLTVGQWIKIGGTASGDRLATAACNGWARVIAIAAAKLTLDNLPTGWTTDAGTGKTLKVFFGDTLKNGLLTISQTIERGFMDQGVPTYIAQRGMTVDQGVFNFVKEQIATWTLTFAGLTGTQDTTSLDASPDAATTNAIMAAAVNVGRIAENGTIVGGPNFIESVTLTIKNNLRMIGGIRSDGLVGAEDIGKGSFDVTAAMGTYFGSNALMAKLFAGTATNINLRIAKNSQAMIWAVPRLTYTDGQTNATAKNTDTKLPLTGMASLDTLTNAHALLDRLEYFEV</sequence>
<dbReference type="InterPro" id="IPR044000">
    <property type="entry name" value="Phage_tube_2"/>
</dbReference>
<dbReference type="AlphaFoldDB" id="A0A838B5T4"/>